<dbReference type="PANTHER" id="PTHR12015:SF177">
    <property type="entry name" value="CHEMOKINE INTERLEUKIN-8-LIKE DOMAIN-CONTAINING PROTEIN"/>
    <property type="match status" value="1"/>
</dbReference>
<dbReference type="EMBL" id="BEZZ01000034">
    <property type="protein sequence ID" value="GCC23624.1"/>
    <property type="molecule type" value="Genomic_DNA"/>
</dbReference>
<keyword evidence="1" id="KW-0202">Cytokine</keyword>
<reference evidence="4 5" key="1">
    <citation type="journal article" date="2018" name="Nat. Ecol. Evol.">
        <title>Shark genomes provide insights into elasmobranch evolution and the origin of vertebrates.</title>
        <authorList>
            <person name="Hara Y"/>
            <person name="Yamaguchi K"/>
            <person name="Onimaru K"/>
            <person name="Kadota M"/>
            <person name="Koyanagi M"/>
            <person name="Keeley SD"/>
            <person name="Tatsumi K"/>
            <person name="Tanaka K"/>
            <person name="Motone F"/>
            <person name="Kageyama Y"/>
            <person name="Nozu R"/>
            <person name="Adachi N"/>
            <person name="Nishimura O"/>
            <person name="Nakagawa R"/>
            <person name="Tanegashima C"/>
            <person name="Kiyatake I"/>
            <person name="Matsumoto R"/>
            <person name="Murakumo K"/>
            <person name="Nishida K"/>
            <person name="Terakita A"/>
            <person name="Kuratani S"/>
            <person name="Sato K"/>
            <person name="Hyodo S Kuraku.S."/>
        </authorList>
    </citation>
    <scope>NUCLEOTIDE SEQUENCE [LARGE SCALE GENOMIC DNA]</scope>
</reference>
<feature type="domain" description="Chemokine interleukin-8-like" evidence="3">
    <location>
        <begin position="26"/>
        <end position="85"/>
    </location>
</feature>
<organism evidence="4 5">
    <name type="scientific">Chiloscyllium punctatum</name>
    <name type="common">Brownbanded bambooshark</name>
    <name type="synonym">Hemiscyllium punctatum</name>
    <dbReference type="NCBI Taxonomy" id="137246"/>
    <lineage>
        <taxon>Eukaryota</taxon>
        <taxon>Metazoa</taxon>
        <taxon>Chordata</taxon>
        <taxon>Craniata</taxon>
        <taxon>Vertebrata</taxon>
        <taxon>Chondrichthyes</taxon>
        <taxon>Elasmobranchii</taxon>
        <taxon>Galeomorphii</taxon>
        <taxon>Galeoidea</taxon>
        <taxon>Orectolobiformes</taxon>
        <taxon>Hemiscylliidae</taxon>
        <taxon>Chiloscyllium</taxon>
    </lineage>
</organism>
<evidence type="ECO:0000256" key="1">
    <source>
        <dbReference type="ARBA" id="ARBA00022514"/>
    </source>
</evidence>
<dbReference type="InterPro" id="IPR001811">
    <property type="entry name" value="Chemokine_IL8-like_dom"/>
</dbReference>
<dbReference type="OMA" id="ARRKSCC"/>
<dbReference type="InterPro" id="IPR036048">
    <property type="entry name" value="Interleukin_8-like_sf"/>
</dbReference>
<dbReference type="OrthoDB" id="9930747at2759"/>
<feature type="signal peptide" evidence="2">
    <location>
        <begin position="1"/>
        <end position="20"/>
    </location>
</feature>
<dbReference type="AlphaFoldDB" id="A0A401RZP0"/>
<dbReference type="InterPro" id="IPR039809">
    <property type="entry name" value="Chemokine_b/g/d"/>
</dbReference>
<comment type="caution">
    <text evidence="4">The sequence shown here is derived from an EMBL/GenBank/DDBJ whole genome shotgun (WGS) entry which is preliminary data.</text>
</comment>
<gene>
    <name evidence="4" type="ORF">chiPu_0002022</name>
</gene>
<dbReference type="Proteomes" id="UP000287033">
    <property type="component" value="Unassembled WGS sequence"/>
</dbReference>
<dbReference type="GO" id="GO:0006955">
    <property type="term" value="P:immune response"/>
    <property type="evidence" value="ECO:0007669"/>
    <property type="project" value="InterPro"/>
</dbReference>
<name>A0A401RZP0_CHIPU</name>
<dbReference type="GO" id="GO:0005615">
    <property type="term" value="C:extracellular space"/>
    <property type="evidence" value="ECO:0007669"/>
    <property type="project" value="UniProtKB-KW"/>
</dbReference>
<sequence length="92" mass="10585">MKQTFVVLICLSIVASVILAVPTARRKSCCRRHSKSIPELKNIKEYRIQENDGRCRIKAVVFTVKKGKICSNPDDNRVKKLLEKLSQTEQKR</sequence>
<evidence type="ECO:0000259" key="3">
    <source>
        <dbReference type="SMART" id="SM00199"/>
    </source>
</evidence>
<dbReference type="CDD" id="cd00169">
    <property type="entry name" value="Chemokine"/>
    <property type="match status" value="1"/>
</dbReference>
<dbReference type="GO" id="GO:0008009">
    <property type="term" value="F:chemokine activity"/>
    <property type="evidence" value="ECO:0007669"/>
    <property type="project" value="InterPro"/>
</dbReference>
<dbReference type="Gene3D" id="2.40.50.40">
    <property type="match status" value="1"/>
</dbReference>
<keyword evidence="5" id="KW-1185">Reference proteome</keyword>
<accession>A0A401RZP0</accession>
<dbReference type="SUPFAM" id="SSF54117">
    <property type="entry name" value="Interleukin 8-like chemokines"/>
    <property type="match status" value="1"/>
</dbReference>
<protein>
    <recommendedName>
        <fullName evidence="3">Chemokine interleukin-8-like domain-containing protein</fullName>
    </recommendedName>
</protein>
<feature type="chain" id="PRO_5019001957" description="Chemokine interleukin-8-like domain-containing protein" evidence="2">
    <location>
        <begin position="21"/>
        <end position="92"/>
    </location>
</feature>
<evidence type="ECO:0000256" key="2">
    <source>
        <dbReference type="SAM" id="SignalP"/>
    </source>
</evidence>
<dbReference type="Pfam" id="PF00048">
    <property type="entry name" value="IL8"/>
    <property type="match status" value="1"/>
</dbReference>
<evidence type="ECO:0000313" key="5">
    <source>
        <dbReference type="Proteomes" id="UP000287033"/>
    </source>
</evidence>
<evidence type="ECO:0000313" key="4">
    <source>
        <dbReference type="EMBL" id="GCC23624.1"/>
    </source>
</evidence>
<keyword evidence="2" id="KW-0732">Signal</keyword>
<dbReference type="SMART" id="SM00199">
    <property type="entry name" value="SCY"/>
    <property type="match status" value="1"/>
</dbReference>
<proteinExistence type="predicted"/>
<dbReference type="PANTHER" id="PTHR12015">
    <property type="entry name" value="SMALL INDUCIBLE CYTOKINE A"/>
    <property type="match status" value="1"/>
</dbReference>